<evidence type="ECO:0000313" key="3">
    <source>
        <dbReference type="EMBL" id="MFC5026622.1"/>
    </source>
</evidence>
<feature type="region of interest" description="Disordered" evidence="1">
    <location>
        <begin position="313"/>
        <end position="337"/>
    </location>
</feature>
<reference evidence="4" key="1">
    <citation type="journal article" date="2019" name="Int. J. Syst. Evol. Microbiol.">
        <title>The Global Catalogue of Microorganisms (GCM) 10K type strain sequencing project: providing services to taxonomists for standard genome sequencing and annotation.</title>
        <authorList>
            <consortium name="The Broad Institute Genomics Platform"/>
            <consortium name="The Broad Institute Genome Sequencing Center for Infectious Disease"/>
            <person name="Wu L."/>
            <person name="Ma J."/>
        </authorList>
    </citation>
    <scope>NUCLEOTIDE SEQUENCE [LARGE SCALE GENOMIC DNA]</scope>
    <source>
        <strain evidence="4">CGMCC 4.1648</strain>
    </source>
</reference>
<evidence type="ECO:0000256" key="1">
    <source>
        <dbReference type="SAM" id="MobiDB-lite"/>
    </source>
</evidence>
<evidence type="ECO:0008006" key="5">
    <source>
        <dbReference type="Google" id="ProtNLM"/>
    </source>
</evidence>
<comment type="caution">
    <text evidence="3">The sequence shown here is derived from an EMBL/GenBank/DDBJ whole genome shotgun (WGS) entry which is preliminary data.</text>
</comment>
<feature type="transmembrane region" description="Helical" evidence="2">
    <location>
        <begin position="44"/>
        <end position="65"/>
    </location>
</feature>
<evidence type="ECO:0000256" key="2">
    <source>
        <dbReference type="SAM" id="Phobius"/>
    </source>
</evidence>
<organism evidence="3 4">
    <name type="scientific">Streptomyces coeruleoprunus</name>
    <dbReference type="NCBI Taxonomy" id="285563"/>
    <lineage>
        <taxon>Bacteria</taxon>
        <taxon>Bacillati</taxon>
        <taxon>Actinomycetota</taxon>
        <taxon>Actinomycetes</taxon>
        <taxon>Kitasatosporales</taxon>
        <taxon>Streptomycetaceae</taxon>
        <taxon>Streptomyces</taxon>
    </lineage>
</organism>
<accession>A0ABV9XNC6</accession>
<keyword evidence="4" id="KW-1185">Reference proteome</keyword>
<proteinExistence type="predicted"/>
<dbReference type="RefSeq" id="WP_345692289.1">
    <property type="nucleotide sequence ID" value="NZ_BAABIT010000001.1"/>
</dbReference>
<dbReference type="EMBL" id="JBHSJD010000026">
    <property type="protein sequence ID" value="MFC5026622.1"/>
    <property type="molecule type" value="Genomic_DNA"/>
</dbReference>
<keyword evidence="2" id="KW-1133">Transmembrane helix</keyword>
<dbReference type="Proteomes" id="UP001595829">
    <property type="component" value="Unassembled WGS sequence"/>
</dbReference>
<evidence type="ECO:0000313" key="4">
    <source>
        <dbReference type="Proteomes" id="UP001595829"/>
    </source>
</evidence>
<keyword evidence="2" id="KW-0812">Transmembrane</keyword>
<sequence>MDELRAVRELRADAPRPDAPRLAHVRGRFLEEIDRPRRRPALRWTVAGLGAAVAVTVVALLTTLLPGKEPARPAERPRADQWLVHKTRMDGWRCGYVGSGGGWYLDPIAWELNLGWGPKAKGTCTPERRLINSEDRWMRYDGRLGGMRDRALASADELSPQKSDALMAELPEDDARAVLRLIRKRTIPTRVTSAWRKTQAQRDYDEIVEVLAGAPTATPDQRRILYEVIAGLDGATKPVTTTDGIGRKVIAIGVEGHQRDYAWERNTYQVLLDPETYAYRGVRVVAGMGYYVDGKASGGPFVAKGTVIATVTRESTRLSDTPPPSRTEGPTRTPAAR</sequence>
<protein>
    <recommendedName>
        <fullName evidence="5">CU044_5270 family protein</fullName>
    </recommendedName>
</protein>
<keyword evidence="2" id="KW-0472">Membrane</keyword>
<name>A0ABV9XNC6_9ACTN</name>
<gene>
    <name evidence="3" type="ORF">ACFPM3_31265</name>
</gene>